<dbReference type="Gene3D" id="3.40.50.1820">
    <property type="entry name" value="alpha/beta hydrolase"/>
    <property type="match status" value="1"/>
</dbReference>
<sequence length="362" mass="40489">MYSKFWPKGGLPGILHHYTETLVTFEYTTSTVRKPHSLLFVGGLGDGLATTSYMADLAHALQPTEWSLFTLNLTSSYQSWGLGHLDRDTNEIAQCLNYIKEYKTEKFGNGKVVLMGHSTGSQCVVHYLSRPNPHTTTPSFDPTLEHIKRMALDGAIMQAPVSDREAIKWVLKWGIGGKSPSEVREIYDKVVALAREGVAKDKDSGFDTLLPIHLTGTMGYPPNTPLSCRRLLSLVSPDSPDSPGEDDMFSSDLSEEQLSKTFGLIKQGGLLKHKLMVLFSGADQSVPDWVDKEQLLEKWRKVTDRDGEAPIWDQEHSAVIPNASHALSNDDQAERGSSWLRRLWGTCVVLSRRERYCYANKF</sequence>
<dbReference type="PANTHER" id="PTHR31591">
    <property type="entry name" value="UPF0613 PROTEIN PB24D3.06C"/>
    <property type="match status" value="1"/>
</dbReference>
<dbReference type="InterPro" id="IPR013744">
    <property type="entry name" value="SidJ"/>
</dbReference>
<dbReference type="InterPro" id="IPR029058">
    <property type="entry name" value="AB_hydrolase_fold"/>
</dbReference>
<dbReference type="PANTHER" id="PTHR31591:SF1">
    <property type="entry name" value="UPF0613 PROTEIN PB24D3.06C"/>
    <property type="match status" value="1"/>
</dbReference>
<comment type="caution">
    <text evidence="1">The sequence shown here is derived from an EMBL/GenBank/DDBJ whole genome shotgun (WGS) entry which is preliminary data.</text>
</comment>
<reference evidence="1 2" key="1">
    <citation type="submission" date="2014-06" db="EMBL/GenBank/DDBJ databases">
        <title>The Genome of the Aflatoxigenic Filamentous Fungus Aspergillus nomius.</title>
        <authorList>
            <person name="Moore M.G."/>
            <person name="Shannon B.M."/>
            <person name="Brian M.M."/>
        </authorList>
    </citation>
    <scope>NUCLEOTIDE SEQUENCE [LARGE SCALE GENOMIC DNA]</scope>
    <source>
        <strain evidence="1 2">NRRL 13137</strain>
    </source>
</reference>
<dbReference type="Pfam" id="PF08538">
    <property type="entry name" value="DUF1749"/>
    <property type="match status" value="1"/>
</dbReference>
<proteinExistence type="predicted"/>
<dbReference type="OrthoDB" id="10034502at2759"/>
<evidence type="ECO:0000313" key="2">
    <source>
        <dbReference type="Proteomes" id="UP000037505"/>
    </source>
</evidence>
<dbReference type="GeneID" id="26807256"/>
<evidence type="ECO:0000313" key="1">
    <source>
        <dbReference type="EMBL" id="KNG87598.1"/>
    </source>
</evidence>
<organism evidence="1 2">
    <name type="scientific">Aspergillus nomiae NRRL (strain ATCC 15546 / NRRL 13137 / CBS 260.88 / M93)</name>
    <dbReference type="NCBI Taxonomy" id="1509407"/>
    <lineage>
        <taxon>Eukaryota</taxon>
        <taxon>Fungi</taxon>
        <taxon>Dikarya</taxon>
        <taxon>Ascomycota</taxon>
        <taxon>Pezizomycotina</taxon>
        <taxon>Eurotiomycetes</taxon>
        <taxon>Eurotiomycetidae</taxon>
        <taxon>Eurotiales</taxon>
        <taxon>Aspergillaceae</taxon>
        <taxon>Aspergillus</taxon>
        <taxon>Aspergillus subgen. Circumdati</taxon>
    </lineage>
</organism>
<protein>
    <submittedName>
        <fullName evidence="1">Esterase</fullName>
    </submittedName>
</protein>
<name>A0A0L1J854_ASPN3</name>
<dbReference type="EMBL" id="JNOM01000076">
    <property type="protein sequence ID" value="KNG87598.1"/>
    <property type="molecule type" value="Genomic_DNA"/>
</dbReference>
<dbReference type="AlphaFoldDB" id="A0A0L1J854"/>
<dbReference type="STRING" id="1509407.A0A0L1J854"/>
<dbReference type="SUPFAM" id="SSF53474">
    <property type="entry name" value="alpha/beta-Hydrolases"/>
    <property type="match status" value="1"/>
</dbReference>
<keyword evidence="2" id="KW-1185">Reference proteome</keyword>
<gene>
    <name evidence="1" type="ORF">ANOM_005452</name>
</gene>
<dbReference type="RefSeq" id="XP_015408521.1">
    <property type="nucleotide sequence ID" value="XM_015550709.1"/>
</dbReference>
<accession>A0A0L1J854</accession>
<dbReference type="Proteomes" id="UP000037505">
    <property type="component" value="Unassembled WGS sequence"/>
</dbReference>